<dbReference type="Proteomes" id="UP000789901">
    <property type="component" value="Unassembled WGS sequence"/>
</dbReference>
<proteinExistence type="predicted"/>
<accession>A0ABN7XNE2</accession>
<organism evidence="1 2">
    <name type="scientific">Gigaspora margarita</name>
    <dbReference type="NCBI Taxonomy" id="4874"/>
    <lineage>
        <taxon>Eukaryota</taxon>
        <taxon>Fungi</taxon>
        <taxon>Fungi incertae sedis</taxon>
        <taxon>Mucoromycota</taxon>
        <taxon>Glomeromycotina</taxon>
        <taxon>Glomeromycetes</taxon>
        <taxon>Diversisporales</taxon>
        <taxon>Gigasporaceae</taxon>
        <taxon>Gigaspora</taxon>
    </lineage>
</organism>
<protein>
    <submittedName>
        <fullName evidence="1">15108_t:CDS:1</fullName>
    </submittedName>
</protein>
<keyword evidence="2" id="KW-1185">Reference proteome</keyword>
<reference evidence="1 2" key="1">
    <citation type="submission" date="2021-06" db="EMBL/GenBank/DDBJ databases">
        <authorList>
            <person name="Kallberg Y."/>
            <person name="Tangrot J."/>
            <person name="Rosling A."/>
        </authorList>
    </citation>
    <scope>NUCLEOTIDE SEQUENCE [LARGE SCALE GENOMIC DNA]</scope>
    <source>
        <strain evidence="1 2">120-4 pot B 10/14</strain>
    </source>
</reference>
<feature type="non-terminal residue" evidence="1">
    <location>
        <position position="1"/>
    </location>
</feature>
<comment type="caution">
    <text evidence="1">The sequence shown here is derived from an EMBL/GenBank/DDBJ whole genome shotgun (WGS) entry which is preliminary data.</text>
</comment>
<dbReference type="EMBL" id="CAJVQB010164174">
    <property type="protein sequence ID" value="CAG8856819.1"/>
    <property type="molecule type" value="Genomic_DNA"/>
</dbReference>
<feature type="non-terminal residue" evidence="1">
    <location>
        <position position="54"/>
    </location>
</feature>
<evidence type="ECO:0000313" key="2">
    <source>
        <dbReference type="Proteomes" id="UP000789901"/>
    </source>
</evidence>
<sequence>CYNTNTECKKLLPSSFNFPKITSLSERKEAVAKATLYYLYNCKADEHACEILKT</sequence>
<evidence type="ECO:0000313" key="1">
    <source>
        <dbReference type="EMBL" id="CAG8856819.1"/>
    </source>
</evidence>
<gene>
    <name evidence="1" type="ORF">GMARGA_LOCUS45640</name>
</gene>
<name>A0ABN7XNE2_GIGMA</name>